<feature type="compositionally biased region" description="Low complexity" evidence="21">
    <location>
        <begin position="982"/>
        <end position="992"/>
    </location>
</feature>
<dbReference type="Proteomes" id="UP000660262">
    <property type="component" value="Unassembled WGS sequence"/>
</dbReference>
<comment type="cofactor">
    <cofactor evidence="1 20">
        <name>[4Fe-4S] cluster</name>
        <dbReference type="ChEBI" id="CHEBI:49883"/>
    </cofactor>
</comment>
<feature type="domain" description="DNA-directed DNA polymerase family B exonuclease" evidence="23">
    <location>
        <begin position="787"/>
        <end position="909"/>
    </location>
</feature>
<comment type="caution">
    <text evidence="26">The sequence shown here is derived from an EMBL/GenBank/DDBJ whole genome shotgun (WGS) entry which is preliminary data.</text>
</comment>
<feature type="region of interest" description="Disordered" evidence="21">
    <location>
        <begin position="445"/>
        <end position="474"/>
    </location>
</feature>
<evidence type="ECO:0000256" key="9">
    <source>
        <dbReference type="ARBA" id="ARBA00022763"/>
    </source>
</evidence>
<dbReference type="InterPro" id="IPR006172">
    <property type="entry name" value="DNA-dir_DNA_pol_B"/>
</dbReference>
<dbReference type="PROSITE" id="PS00116">
    <property type="entry name" value="DNA_POLYMERASE_B"/>
    <property type="match status" value="1"/>
</dbReference>
<keyword evidence="13 20" id="KW-0408">Iron</keyword>
<proteinExistence type="inferred from homology"/>
<feature type="region of interest" description="Disordered" evidence="21">
    <location>
        <begin position="718"/>
        <end position="769"/>
    </location>
</feature>
<organism evidence="26 27">
    <name type="scientific">Pycnococcus provasolii</name>
    <dbReference type="NCBI Taxonomy" id="41880"/>
    <lineage>
        <taxon>Eukaryota</taxon>
        <taxon>Viridiplantae</taxon>
        <taxon>Chlorophyta</taxon>
        <taxon>Pseudoscourfieldiophyceae</taxon>
        <taxon>Pseudoscourfieldiales</taxon>
        <taxon>Pycnococcaceae</taxon>
        <taxon>Pycnococcus</taxon>
    </lineage>
</organism>
<keyword evidence="16" id="KW-0234">DNA repair</keyword>
<dbReference type="Pfam" id="PF24055">
    <property type="entry name" value="POL3_N"/>
    <property type="match status" value="1"/>
</dbReference>
<evidence type="ECO:0000256" key="20">
    <source>
        <dbReference type="RuleBase" id="RU000442"/>
    </source>
</evidence>
<feature type="compositionally biased region" description="Low complexity" evidence="21">
    <location>
        <begin position="461"/>
        <end position="471"/>
    </location>
</feature>
<evidence type="ECO:0000256" key="19">
    <source>
        <dbReference type="ARBA" id="ARBA00066055"/>
    </source>
</evidence>
<comment type="similarity">
    <text evidence="3 20">Belongs to the DNA polymerase type-B family.</text>
</comment>
<dbReference type="SUPFAM" id="SSF53098">
    <property type="entry name" value="Ribonuclease H-like"/>
    <property type="match status" value="1"/>
</dbReference>
<evidence type="ECO:0000256" key="15">
    <source>
        <dbReference type="ARBA" id="ARBA00023125"/>
    </source>
</evidence>
<dbReference type="InterPro" id="IPR006134">
    <property type="entry name" value="DNA-dir_DNA_pol_B_multi_dom"/>
</dbReference>
<evidence type="ECO:0000259" key="24">
    <source>
        <dbReference type="Pfam" id="PF14260"/>
    </source>
</evidence>
<dbReference type="InterPro" id="IPR042087">
    <property type="entry name" value="DNA_pol_B_thumb"/>
</dbReference>
<dbReference type="GO" id="GO:0016035">
    <property type="term" value="C:zeta DNA polymerase complex"/>
    <property type="evidence" value="ECO:0007669"/>
    <property type="project" value="InterPro"/>
</dbReference>
<evidence type="ECO:0000256" key="18">
    <source>
        <dbReference type="ARBA" id="ARBA00049244"/>
    </source>
</evidence>
<dbReference type="InterPro" id="IPR025687">
    <property type="entry name" value="Znf-C4pol"/>
</dbReference>
<dbReference type="EC" id="2.7.7.7" evidence="20"/>
<dbReference type="GO" id="GO:0008270">
    <property type="term" value="F:zinc ion binding"/>
    <property type="evidence" value="ECO:0007669"/>
    <property type="project" value="UniProtKB-KW"/>
</dbReference>
<feature type="domain" description="C4-type zinc-finger of DNA polymerase delta" evidence="24">
    <location>
        <begin position="1731"/>
        <end position="1807"/>
    </location>
</feature>
<keyword evidence="9" id="KW-0227">DNA damage</keyword>
<keyword evidence="6 20" id="KW-0548">Nucleotidyltransferase</keyword>
<evidence type="ECO:0000256" key="16">
    <source>
        <dbReference type="ARBA" id="ARBA00023204"/>
    </source>
</evidence>
<evidence type="ECO:0000256" key="4">
    <source>
        <dbReference type="ARBA" id="ARBA00022485"/>
    </source>
</evidence>
<dbReference type="InterPro" id="IPR017964">
    <property type="entry name" value="DNA-dir_DNA_pol_B_CS"/>
</dbReference>
<dbReference type="Pfam" id="PF03104">
    <property type="entry name" value="DNA_pol_B_exo1"/>
    <property type="match status" value="1"/>
</dbReference>
<dbReference type="InterPro" id="IPR012337">
    <property type="entry name" value="RNaseH-like_sf"/>
</dbReference>
<evidence type="ECO:0000256" key="11">
    <source>
        <dbReference type="ARBA" id="ARBA00022833"/>
    </source>
</evidence>
<dbReference type="GO" id="GO:0003887">
    <property type="term" value="F:DNA-directed DNA polymerase activity"/>
    <property type="evidence" value="ECO:0007669"/>
    <property type="project" value="UniProtKB-KW"/>
</dbReference>
<dbReference type="Pfam" id="PF00136">
    <property type="entry name" value="DNA_pol_B"/>
    <property type="match status" value="1"/>
</dbReference>
<dbReference type="GO" id="GO:0051539">
    <property type="term" value="F:4 iron, 4 sulfur cluster binding"/>
    <property type="evidence" value="ECO:0007669"/>
    <property type="project" value="UniProtKB-KW"/>
</dbReference>
<evidence type="ECO:0000256" key="21">
    <source>
        <dbReference type="SAM" id="MobiDB-lite"/>
    </source>
</evidence>
<feature type="compositionally biased region" description="Polar residues" evidence="21">
    <location>
        <begin position="750"/>
        <end position="762"/>
    </location>
</feature>
<sequence>MMSADSDELQMHVRLSVLETSTQQAALPLDDAYSTFWAEDASKAAVPIVRLYGRMRSGDEQAEPCRVAVHIHGVFPYLYVPFQGGSADDARAFAAALEAALQDTATATSTASARRKRRVHSAVIVQRTPIYGYHETPATFLQVKFRQTGAVSVAAQILLTTPRVLGRPWQPHEAHVPFHLQFLTDNSLVGMGVVALDKAFVRHADPDVVLPRACTPWPATHTPPPRAARAAVEVDVRVTDIRLATDNVRSSASPADIARASQRVVPTLRAVWDELAALGPLPLPPPSPERDPDLVDRGREIDALRRIWEEESSKTLVANDEGNETHNAPLPALTPEAPSPSLFGSADRRMADDLAWLARASAGTEHGDAIDAWAVATQDDDSPAADAAAAVRLTQSTPSGRLHARSPSQGAREAEAWRALEAVRAAEEAVEGDEILASLVQVNETPLDDGEPDDHSPSPSPSISPSLPVFPGGTPRRLAEEAEFAVDDDDEFIPESDDDIDAEFQRIDEDNEDDLRATLPPPISARRSCILRPSAHPPSADELLALPMDADAAATHVEPFYSNPSDVPAAPLVYAGREHRVVSHAANHLRPFEGSAEPIALADVVATSVRVSHVGGMYVLTPAAPAPLVSDLIEEQNGVTTSTPFSSAGGLSAQAAVSQDRVENAAEAADARFRPASPKYDESHGTYLAAMHAEENAAEMAAKAKAVTMAEQAKADDVDGGLAKKARRDTGVAPNGRTRPSDVSVVTPPGTMTTSALQSPASSRGKFGMRRRTGMTTTSSMSGVAASDMRVLSVEIHALTRGKLLANPKHDAVCCIAVAELADPDCASRTEAYDVALFLLANLPDAAALGLPQNFDARCFATEAQLILAFVDFIQTMDPDVLVAFEMQQGSIGYLSDRLEALQVASAPSEPLPQNVVQQQQQQQRQQQPQPQPQPKPAVRDMDPAELAQKLRDQQRVWEEEQARIRVEEERKRRESEERRAAAGGNNDASDAVVEETPLPTPLGENDGNRISTSMELPSLPLSLLLGCLLPKQDATQRRQMPHVPRMPNDFDDDMPALGDADLMPPPQPRIENNAAAAAVYAEQHGTDMRLPGRVVISLWRILRSEVKLGIYSRESCAREILQTSVPYFHPSILTSWMEAGSDEAAGGGGVGTRARGIALCARHVARHSILNLRMIETLDLVGRTAELARVFGIDFFSVLSRGSQFRVESMMLRLAHTRGYIGVSPSKEQVYAQPAMEIQPLILEPESKLYTSPVLVLDFQSLYPSMVIAHNLCFSTMLGKCTRRSQVTPPNFSRGSPSLRRPLGAYAMDAPLGAIAGLLNLAEDGAKCIAPNGAAFVPKSEREGVLPRLLQEILETRVAVKQVLKRSDDRALRRILNARQFALKLVANVTYGYTAAGFSGRMPMAELADAIVSFGRETLERAIQLVERNQHRWGGEQGARVVYGDTDSMFVHLPGKTREQAFAIGAEIADMVTATNPAPVTMEFEKVYHPCLLLTKKRYVGFAYESPNDEKPVFDAKGIETVRRDGCPAVSKLLERTLRVLFSTRDLSAVKHAVQQQASSLLAGRFSLSDYVFRKEVRLGTYAGQAGGALQLSHQLPPAAIVAIKAMRDDPRREPRYGERVRYVVVNGEPGSRLIDVVVEPAEFLKGRGKLRLNATYYWERQIVPALERCFGVCGAPVMQWYKEVVRHGSSTGSLDALARRQAVGTLLYEVGGGRGGGGTIEAFYASTACPCCGQPAGAQRRICSSCASDAPRSAMRVLTEESRQERRVAALYGLCLHCGGAGSGAGGGSGEVVCTNLDCEAYFARTRASDAADGAGRVARSVLATW</sequence>
<dbReference type="Gene3D" id="1.10.132.60">
    <property type="entry name" value="DNA polymerase family B, C-terminal domain"/>
    <property type="match status" value="1"/>
</dbReference>
<dbReference type="PRINTS" id="PR00106">
    <property type="entry name" value="DNAPOLB"/>
</dbReference>
<feature type="compositionally biased region" description="Low complexity" evidence="21">
    <location>
        <begin position="918"/>
        <end position="929"/>
    </location>
</feature>
<evidence type="ECO:0000259" key="25">
    <source>
        <dbReference type="Pfam" id="PF24055"/>
    </source>
</evidence>
<keyword evidence="17 20" id="KW-0539">Nucleus</keyword>
<evidence type="ECO:0000256" key="1">
    <source>
        <dbReference type="ARBA" id="ARBA00001966"/>
    </source>
</evidence>
<evidence type="ECO:0000256" key="3">
    <source>
        <dbReference type="ARBA" id="ARBA00005755"/>
    </source>
</evidence>
<dbReference type="SUPFAM" id="SSF56672">
    <property type="entry name" value="DNA/RNA polymerases"/>
    <property type="match status" value="1"/>
</dbReference>
<feature type="region of interest" description="Disordered" evidence="21">
    <location>
        <begin position="967"/>
        <end position="1008"/>
    </location>
</feature>
<evidence type="ECO:0000313" key="27">
    <source>
        <dbReference type="Proteomes" id="UP000660262"/>
    </source>
</evidence>
<dbReference type="InterPro" id="IPR043502">
    <property type="entry name" value="DNA/RNA_pol_sf"/>
</dbReference>
<dbReference type="InterPro" id="IPR030559">
    <property type="entry name" value="PolZ_Rev3"/>
</dbReference>
<dbReference type="InterPro" id="IPR036397">
    <property type="entry name" value="RNaseH_sf"/>
</dbReference>
<keyword evidence="10 20" id="KW-0863">Zinc-finger</keyword>
<dbReference type="FunFam" id="1.10.132.60:FF:000007">
    <property type="entry name" value="DNA polymerase"/>
    <property type="match status" value="1"/>
</dbReference>
<dbReference type="Gene3D" id="3.30.342.10">
    <property type="entry name" value="DNA Polymerase, chain B, domain 1"/>
    <property type="match status" value="1"/>
</dbReference>
<dbReference type="OrthoDB" id="2414538at2759"/>
<feature type="region of interest" description="Disordered" evidence="21">
    <location>
        <begin position="315"/>
        <end position="345"/>
    </location>
</feature>
<dbReference type="CDD" id="cd05534">
    <property type="entry name" value="POLBc_zeta"/>
    <property type="match status" value="1"/>
</dbReference>
<evidence type="ECO:0000256" key="14">
    <source>
        <dbReference type="ARBA" id="ARBA00023014"/>
    </source>
</evidence>
<keyword evidence="15 20" id="KW-0238">DNA-binding</keyword>
<name>A0A830HF74_9CHLO</name>
<keyword evidence="12 20" id="KW-0239">DNA-directed DNA polymerase</keyword>
<dbReference type="InterPro" id="IPR056435">
    <property type="entry name" value="DPOD/Z_N"/>
</dbReference>
<dbReference type="PANTHER" id="PTHR45812">
    <property type="entry name" value="DNA POLYMERASE ZETA CATALYTIC SUBUNIT"/>
    <property type="match status" value="1"/>
</dbReference>
<dbReference type="PANTHER" id="PTHR45812:SF1">
    <property type="entry name" value="DNA POLYMERASE ZETA CATALYTIC SUBUNIT"/>
    <property type="match status" value="1"/>
</dbReference>
<evidence type="ECO:0000256" key="10">
    <source>
        <dbReference type="ARBA" id="ARBA00022771"/>
    </source>
</evidence>
<dbReference type="GO" id="GO:0003677">
    <property type="term" value="F:DNA binding"/>
    <property type="evidence" value="ECO:0007669"/>
    <property type="project" value="UniProtKB-KW"/>
</dbReference>
<evidence type="ECO:0000313" key="26">
    <source>
        <dbReference type="EMBL" id="GHP04460.1"/>
    </source>
</evidence>
<dbReference type="EMBL" id="BNJQ01000007">
    <property type="protein sequence ID" value="GHP04460.1"/>
    <property type="molecule type" value="Genomic_DNA"/>
</dbReference>
<reference evidence="26" key="1">
    <citation type="submission" date="2020-10" db="EMBL/GenBank/DDBJ databases">
        <title>Unveiling of a novel bifunctional photoreceptor, Dualchrome1, isolated from a cosmopolitan green alga.</title>
        <authorList>
            <person name="Suzuki S."/>
            <person name="Kawachi M."/>
        </authorList>
    </citation>
    <scope>NUCLEOTIDE SEQUENCE</scope>
    <source>
        <strain evidence="26">NIES 2893</strain>
    </source>
</reference>
<dbReference type="Pfam" id="PF14260">
    <property type="entry name" value="zf-C4pol"/>
    <property type="match status" value="1"/>
</dbReference>
<evidence type="ECO:0000256" key="6">
    <source>
        <dbReference type="ARBA" id="ARBA00022695"/>
    </source>
</evidence>
<feature type="domain" description="DNA-directed DNA polymerase family B multifunctional" evidence="22">
    <location>
        <begin position="1196"/>
        <end position="1672"/>
    </location>
</feature>
<feature type="region of interest" description="Disordered" evidence="21">
    <location>
        <begin position="393"/>
        <end position="413"/>
    </location>
</feature>
<comment type="catalytic activity">
    <reaction evidence="18 20">
        <text>DNA(n) + a 2'-deoxyribonucleoside 5'-triphosphate = DNA(n+1) + diphosphate</text>
        <dbReference type="Rhea" id="RHEA:22508"/>
        <dbReference type="Rhea" id="RHEA-COMP:17339"/>
        <dbReference type="Rhea" id="RHEA-COMP:17340"/>
        <dbReference type="ChEBI" id="CHEBI:33019"/>
        <dbReference type="ChEBI" id="CHEBI:61560"/>
        <dbReference type="ChEBI" id="CHEBI:173112"/>
        <dbReference type="EC" id="2.7.7.7"/>
    </reaction>
</comment>
<dbReference type="InterPro" id="IPR023211">
    <property type="entry name" value="DNA_pol_palm_dom_sf"/>
</dbReference>
<dbReference type="GO" id="GO:0006260">
    <property type="term" value="P:DNA replication"/>
    <property type="evidence" value="ECO:0007669"/>
    <property type="project" value="UniProtKB-KW"/>
</dbReference>
<protein>
    <recommendedName>
        <fullName evidence="20">DNA polymerase</fullName>
        <ecNumber evidence="20">2.7.7.7</ecNumber>
    </recommendedName>
</protein>
<evidence type="ECO:0000256" key="8">
    <source>
        <dbReference type="ARBA" id="ARBA00022723"/>
    </source>
</evidence>
<evidence type="ECO:0000256" key="13">
    <source>
        <dbReference type="ARBA" id="ARBA00023004"/>
    </source>
</evidence>
<feature type="domain" description="DNA polymerase delta/zeta catalytic subunit N-terminal" evidence="25">
    <location>
        <begin position="73"/>
        <end position="147"/>
    </location>
</feature>
<dbReference type="Gene3D" id="3.90.1600.10">
    <property type="entry name" value="Palm domain of DNA polymerase"/>
    <property type="match status" value="1"/>
</dbReference>
<evidence type="ECO:0000256" key="17">
    <source>
        <dbReference type="ARBA" id="ARBA00023242"/>
    </source>
</evidence>
<dbReference type="Gene3D" id="3.30.420.10">
    <property type="entry name" value="Ribonuclease H-like superfamily/Ribonuclease H"/>
    <property type="match status" value="2"/>
</dbReference>
<evidence type="ECO:0000256" key="5">
    <source>
        <dbReference type="ARBA" id="ARBA00022679"/>
    </source>
</evidence>
<dbReference type="Gene3D" id="1.10.287.690">
    <property type="entry name" value="Helix hairpin bin"/>
    <property type="match status" value="1"/>
</dbReference>
<evidence type="ECO:0000256" key="12">
    <source>
        <dbReference type="ARBA" id="ARBA00022932"/>
    </source>
</evidence>
<dbReference type="GO" id="GO:0005634">
    <property type="term" value="C:nucleus"/>
    <property type="evidence" value="ECO:0007669"/>
    <property type="project" value="UniProtKB-SubCell"/>
</dbReference>
<comment type="subcellular location">
    <subcellularLocation>
        <location evidence="2 20">Nucleus</location>
    </subcellularLocation>
</comment>
<evidence type="ECO:0000256" key="7">
    <source>
        <dbReference type="ARBA" id="ARBA00022705"/>
    </source>
</evidence>
<evidence type="ECO:0000256" key="2">
    <source>
        <dbReference type="ARBA" id="ARBA00004123"/>
    </source>
</evidence>
<gene>
    <name evidence="26" type="ORF">PPROV_000321400</name>
</gene>
<keyword evidence="8 20" id="KW-0479">Metal-binding</keyword>
<keyword evidence="7 20" id="KW-0235">DNA replication</keyword>
<dbReference type="GO" id="GO:0000166">
    <property type="term" value="F:nucleotide binding"/>
    <property type="evidence" value="ECO:0007669"/>
    <property type="project" value="InterPro"/>
</dbReference>
<feature type="compositionally biased region" description="Basic and acidic residues" evidence="21">
    <location>
        <begin position="967"/>
        <end position="981"/>
    </location>
</feature>
<keyword evidence="11 20" id="KW-0862">Zinc</keyword>
<dbReference type="SMART" id="SM00486">
    <property type="entry name" value="POLBc"/>
    <property type="match status" value="1"/>
</dbReference>
<dbReference type="GO" id="GO:0042276">
    <property type="term" value="P:error-prone translesion synthesis"/>
    <property type="evidence" value="ECO:0007669"/>
    <property type="project" value="TreeGrafter"/>
</dbReference>
<keyword evidence="5 20" id="KW-0808">Transferase</keyword>
<feature type="region of interest" description="Disordered" evidence="21">
    <location>
        <begin position="910"/>
        <end position="941"/>
    </location>
</feature>
<dbReference type="FunFam" id="1.10.287.690:FF:000002">
    <property type="entry name" value="DNA polymerase zeta"/>
    <property type="match status" value="1"/>
</dbReference>
<keyword evidence="27" id="KW-1185">Reference proteome</keyword>
<keyword evidence="14 20" id="KW-0411">Iron-sulfur</keyword>
<evidence type="ECO:0000259" key="22">
    <source>
        <dbReference type="Pfam" id="PF00136"/>
    </source>
</evidence>
<accession>A0A830HF74</accession>
<evidence type="ECO:0000259" key="23">
    <source>
        <dbReference type="Pfam" id="PF03104"/>
    </source>
</evidence>
<keyword evidence="4 20" id="KW-0004">4Fe-4S</keyword>
<comment type="subunit">
    <text evidence="19">Forms DNA polymerase zeta with REV7.</text>
</comment>
<dbReference type="GO" id="GO:0000724">
    <property type="term" value="P:double-strand break repair via homologous recombination"/>
    <property type="evidence" value="ECO:0007669"/>
    <property type="project" value="TreeGrafter"/>
</dbReference>
<dbReference type="InterPro" id="IPR006133">
    <property type="entry name" value="DNA-dir_DNA_pol_B_exonuc"/>
</dbReference>